<protein>
    <submittedName>
        <fullName evidence="4">SMP-30/gluconolaconase/LRE-like protein</fullName>
    </submittedName>
</protein>
<sequence length="161" mass="17648">MKTNEIFDKSRGPLGECPVMHPERKQFFCFDSATHRLYAHSGFAYLTDTPAGFFRHKTLDGKGWPADGHRPDGAVADTGGDMWCTRYGNAGSAVFSRQDGDLQLHDFLPAHTTCPVFGEAEQRSLFVIPAHQKTKAQTGGGGNTFCLPVGAARQPEHRVIL</sequence>
<name>A0A2T5BQK9_9RHOB</name>
<dbReference type="InterPro" id="IPR011042">
    <property type="entry name" value="6-blade_b-propeller_TolB-like"/>
</dbReference>
<dbReference type="Gene3D" id="2.120.10.30">
    <property type="entry name" value="TolB, C-terminal domain"/>
    <property type="match status" value="1"/>
</dbReference>
<feature type="active site" description="Proton donor/acceptor" evidence="1">
    <location>
        <position position="72"/>
    </location>
</feature>
<keyword evidence="2" id="KW-0479">Metal-binding</keyword>
<evidence type="ECO:0000256" key="2">
    <source>
        <dbReference type="PIRSR" id="PIRSR605511-2"/>
    </source>
</evidence>
<feature type="domain" description="SMP-30/Gluconolactonase/LRE-like region" evidence="3">
    <location>
        <begin position="22"/>
        <end position="128"/>
    </location>
</feature>
<dbReference type="Pfam" id="PF08450">
    <property type="entry name" value="SGL"/>
    <property type="match status" value="1"/>
</dbReference>
<dbReference type="SUPFAM" id="SSF63829">
    <property type="entry name" value="Calcium-dependent phosphotriesterase"/>
    <property type="match status" value="1"/>
</dbReference>
<evidence type="ECO:0000259" key="3">
    <source>
        <dbReference type="Pfam" id="PF08450"/>
    </source>
</evidence>
<dbReference type="Proteomes" id="UP000243859">
    <property type="component" value="Unassembled WGS sequence"/>
</dbReference>
<dbReference type="GO" id="GO:0046872">
    <property type="term" value="F:metal ion binding"/>
    <property type="evidence" value="ECO:0007669"/>
    <property type="project" value="UniProtKB-KW"/>
</dbReference>
<comment type="cofactor">
    <cofactor evidence="2">
        <name>Zn(2+)</name>
        <dbReference type="ChEBI" id="CHEBI:29105"/>
    </cofactor>
    <text evidence="2">Binds 1 divalent metal cation per subunit.</text>
</comment>
<dbReference type="PRINTS" id="PR01790">
    <property type="entry name" value="SMP30FAMILY"/>
</dbReference>
<dbReference type="AlphaFoldDB" id="A0A2T5BQK9"/>
<dbReference type="InterPro" id="IPR005511">
    <property type="entry name" value="SMP-30"/>
</dbReference>
<dbReference type="EMBL" id="QAAA01000014">
    <property type="protein sequence ID" value="PTN01342.1"/>
    <property type="molecule type" value="Genomic_DNA"/>
</dbReference>
<evidence type="ECO:0000313" key="5">
    <source>
        <dbReference type="Proteomes" id="UP000243859"/>
    </source>
</evidence>
<comment type="caution">
    <text evidence="4">The sequence shown here is derived from an EMBL/GenBank/DDBJ whole genome shotgun (WGS) entry which is preliminary data.</text>
</comment>
<evidence type="ECO:0000313" key="4">
    <source>
        <dbReference type="EMBL" id="PTN01342.1"/>
    </source>
</evidence>
<proteinExistence type="predicted"/>
<evidence type="ECO:0000256" key="1">
    <source>
        <dbReference type="PIRSR" id="PIRSR605511-1"/>
    </source>
</evidence>
<keyword evidence="5" id="KW-1185">Reference proteome</keyword>
<feature type="binding site" evidence="2">
    <location>
        <position position="72"/>
    </location>
    <ligand>
        <name>a divalent metal cation</name>
        <dbReference type="ChEBI" id="CHEBI:60240"/>
    </ligand>
</feature>
<keyword evidence="2" id="KW-0862">Zinc</keyword>
<reference evidence="4 5" key="1">
    <citation type="submission" date="2018-04" db="EMBL/GenBank/DDBJ databases">
        <title>Genomic Encyclopedia of Archaeal and Bacterial Type Strains, Phase II (KMG-II): from individual species to whole genera.</title>
        <authorList>
            <person name="Goeker M."/>
        </authorList>
    </citation>
    <scope>NUCLEOTIDE SEQUENCE [LARGE SCALE GENOMIC DNA]</scope>
    <source>
        <strain evidence="4 5">DSM 18064</strain>
    </source>
</reference>
<organism evidence="4 5">
    <name type="scientific">Rhodovulum imhoffii</name>
    <dbReference type="NCBI Taxonomy" id="365340"/>
    <lineage>
        <taxon>Bacteria</taxon>
        <taxon>Pseudomonadati</taxon>
        <taxon>Pseudomonadota</taxon>
        <taxon>Alphaproteobacteria</taxon>
        <taxon>Rhodobacterales</taxon>
        <taxon>Paracoccaceae</taxon>
        <taxon>Rhodovulum</taxon>
    </lineage>
</organism>
<accession>A0A2T5BQK9</accession>
<dbReference type="InterPro" id="IPR013658">
    <property type="entry name" value="SGL"/>
</dbReference>
<gene>
    <name evidence="4" type="ORF">C8N32_11441</name>
</gene>